<feature type="transmembrane region" description="Helical" evidence="6">
    <location>
        <begin position="88"/>
        <end position="109"/>
    </location>
</feature>
<comment type="similarity">
    <text evidence="1">Belongs to the type III secretion exporter family.</text>
</comment>
<evidence type="ECO:0000313" key="8">
    <source>
        <dbReference type="Proteomes" id="UP000625930"/>
    </source>
</evidence>
<proteinExistence type="inferred from homology"/>
<dbReference type="Pfam" id="PF01312">
    <property type="entry name" value="Bac_export_2"/>
    <property type="match status" value="1"/>
</dbReference>
<reference evidence="7" key="1">
    <citation type="submission" date="2020-11" db="EMBL/GenBank/DDBJ databases">
        <title>Enhanced detection system for hospital associated transmission using whole genome sequencing surveillance.</title>
        <authorList>
            <person name="Harrison L.H."/>
            <person name="Van Tyne D."/>
            <person name="Marsh J.W."/>
            <person name="Griffith M.P."/>
            <person name="Snyder D.J."/>
            <person name="Cooper V.S."/>
            <person name="Mustapha M."/>
        </authorList>
    </citation>
    <scope>NUCLEOTIDE SEQUENCE</scope>
    <source>
        <strain evidence="7">STEN00091</strain>
    </source>
</reference>
<name>A0AA89W823_STEMA</name>
<evidence type="ECO:0000256" key="2">
    <source>
        <dbReference type="ARBA" id="ARBA00021622"/>
    </source>
</evidence>
<evidence type="ECO:0000256" key="4">
    <source>
        <dbReference type="ARBA" id="ARBA00025078"/>
    </source>
</evidence>
<keyword evidence="6" id="KW-0472">Membrane</keyword>
<evidence type="ECO:0000256" key="3">
    <source>
        <dbReference type="ARBA" id="ARBA00023225"/>
    </source>
</evidence>
<keyword evidence="3" id="KW-0653">Protein transport</keyword>
<evidence type="ECO:0000256" key="1">
    <source>
        <dbReference type="ARBA" id="ARBA00010690"/>
    </source>
</evidence>
<dbReference type="PANTHER" id="PTHR30531">
    <property type="entry name" value="FLAGELLAR BIOSYNTHETIC PROTEIN FLHB"/>
    <property type="match status" value="1"/>
</dbReference>
<dbReference type="PANTHER" id="PTHR30531:SF12">
    <property type="entry name" value="FLAGELLAR BIOSYNTHETIC PROTEIN FLHB"/>
    <property type="match status" value="1"/>
</dbReference>
<feature type="transmembrane region" description="Helical" evidence="6">
    <location>
        <begin position="36"/>
        <end position="56"/>
    </location>
</feature>
<keyword evidence="3" id="KW-0813">Transport</keyword>
<keyword evidence="6" id="KW-1133">Transmembrane helix</keyword>
<accession>A0AA89W823</accession>
<dbReference type="InterPro" id="IPR006135">
    <property type="entry name" value="T3SS_substrate_exporter"/>
</dbReference>
<comment type="function">
    <text evidence="4">Required for formation of the rod structure in the basal body of the flagellar apparatus. Together with FliI and FliH, may constitute the export apparatus of flagellin.</text>
</comment>
<dbReference type="PRINTS" id="PR00950">
    <property type="entry name" value="TYPE3IMSPROT"/>
</dbReference>
<protein>
    <recommendedName>
        <fullName evidence="2">Flagellar biosynthetic protein FlhB</fullName>
    </recommendedName>
</protein>
<dbReference type="InterPro" id="IPR029025">
    <property type="entry name" value="T3SS_substrate_exporter_C"/>
</dbReference>
<organism evidence="7 8">
    <name type="scientific">Stenotrophomonas maltophilia</name>
    <name type="common">Pseudomonas maltophilia</name>
    <name type="synonym">Xanthomonas maltophilia</name>
    <dbReference type="NCBI Taxonomy" id="40324"/>
    <lineage>
        <taxon>Bacteria</taxon>
        <taxon>Pseudomonadati</taxon>
        <taxon>Pseudomonadota</taxon>
        <taxon>Gammaproteobacteria</taxon>
        <taxon>Lysobacterales</taxon>
        <taxon>Lysobacteraceae</taxon>
        <taxon>Stenotrophomonas</taxon>
        <taxon>Stenotrophomonas maltophilia group</taxon>
    </lineage>
</organism>
<dbReference type="SUPFAM" id="SSF160544">
    <property type="entry name" value="EscU C-terminal domain-like"/>
    <property type="match status" value="1"/>
</dbReference>
<evidence type="ECO:0000256" key="6">
    <source>
        <dbReference type="SAM" id="Phobius"/>
    </source>
</evidence>
<evidence type="ECO:0000256" key="5">
    <source>
        <dbReference type="SAM" id="MobiDB-lite"/>
    </source>
</evidence>
<feature type="region of interest" description="Disordered" evidence="5">
    <location>
        <begin position="226"/>
        <end position="246"/>
    </location>
</feature>
<feature type="compositionally biased region" description="Basic and acidic residues" evidence="5">
    <location>
        <begin position="226"/>
        <end position="239"/>
    </location>
</feature>
<feature type="region of interest" description="Disordered" evidence="5">
    <location>
        <begin position="1"/>
        <end position="26"/>
    </location>
</feature>
<feature type="transmembrane region" description="Helical" evidence="6">
    <location>
        <begin position="188"/>
        <end position="210"/>
    </location>
</feature>
<keyword evidence="6" id="KW-0812">Transmembrane</keyword>
<feature type="transmembrane region" description="Helical" evidence="6">
    <location>
        <begin position="148"/>
        <end position="168"/>
    </location>
</feature>
<gene>
    <name evidence="7" type="ORF">I5U67_07925</name>
</gene>
<dbReference type="Proteomes" id="UP000625930">
    <property type="component" value="Unassembled WGS sequence"/>
</dbReference>
<dbReference type="AlphaFoldDB" id="A0AA89W823"/>
<sequence>MSQPDQDKTEQPTPHHLEQARQRGEVAKSADVSGSLVLIVFAAALAMTVGGIAMALADATRRLLALAGNAPELNAAFVHWTVRAYGPVGQAVLPLVLALLVTGVLGNLLQTGPMFTAQPLKPDFKRMNPANALRRIFSMRTLWELGKMTAKFLLLGAVCAVFAWKARGLAEAVIQVLPQRVGALFRDMFVQTSLYVLLVLGLVAVADLLFTRREYMRKMRMSRREVRDEVRRRDGDPAIKSKRRQQSRELLRKTRALARVHEADVVLTNPTHVAVALRYRPGKMLGPVVIAKGAGSLAAIIRRLAGRHQVPVMRLPVLARALYKECDIDHTVPEGLYGELAPVYRTLWKRKGASE</sequence>
<comment type="caution">
    <text evidence="7">The sequence shown here is derived from an EMBL/GenBank/DDBJ whole genome shotgun (WGS) entry which is preliminary data.</text>
</comment>
<dbReference type="Gene3D" id="3.40.1690.10">
    <property type="entry name" value="secretion proteins EscU"/>
    <property type="match status" value="1"/>
</dbReference>
<dbReference type="EMBL" id="JADUNP010000011">
    <property type="protein sequence ID" value="MBH1652093.1"/>
    <property type="molecule type" value="Genomic_DNA"/>
</dbReference>
<dbReference type="GO" id="GO:0005886">
    <property type="term" value="C:plasma membrane"/>
    <property type="evidence" value="ECO:0007669"/>
    <property type="project" value="TreeGrafter"/>
</dbReference>
<dbReference type="GO" id="GO:0009306">
    <property type="term" value="P:protein secretion"/>
    <property type="evidence" value="ECO:0007669"/>
    <property type="project" value="InterPro"/>
</dbReference>
<keyword evidence="3" id="KW-1006">Bacterial flagellum protein export</keyword>
<evidence type="ECO:0000313" key="7">
    <source>
        <dbReference type="EMBL" id="MBH1652093.1"/>
    </source>
</evidence>